<sequence>MTGWGGCRDFGQGWRRRSRVRPSTGLEDAAPLPRRVRRPVPPAKGPVTFMDDPALLERVAERLRLLDLRRLAGLRRLN</sequence>
<name>A0A1V2IEC1_9ACTN</name>
<dbReference type="EMBL" id="MOMC01000016">
    <property type="protein sequence ID" value="ONH31467.1"/>
    <property type="molecule type" value="Genomic_DNA"/>
</dbReference>
<proteinExistence type="predicted"/>
<dbReference type="AlphaFoldDB" id="A0A1V2IEC1"/>
<feature type="region of interest" description="Disordered" evidence="1">
    <location>
        <begin position="1"/>
        <end position="46"/>
    </location>
</feature>
<gene>
    <name evidence="2" type="ORF">BL253_09615</name>
</gene>
<evidence type="ECO:0000313" key="3">
    <source>
        <dbReference type="Proteomes" id="UP000188929"/>
    </source>
</evidence>
<evidence type="ECO:0000313" key="2">
    <source>
        <dbReference type="EMBL" id="ONH31467.1"/>
    </source>
</evidence>
<reference evidence="3" key="1">
    <citation type="submission" date="2016-10" db="EMBL/GenBank/DDBJ databases">
        <title>Frankia sp. NRRL B-16386 Genome sequencing.</title>
        <authorList>
            <person name="Ghodhbane-Gtari F."/>
            <person name="Swanson E."/>
            <person name="Gueddou A."/>
            <person name="Hezbri K."/>
            <person name="Ktari K."/>
            <person name="Nouioui I."/>
            <person name="Morris K."/>
            <person name="Simpson S."/>
            <person name="Abebe-Akele F."/>
            <person name="Thomas K."/>
            <person name="Gtari M."/>
            <person name="Tisa L.S."/>
        </authorList>
    </citation>
    <scope>NUCLEOTIDE SEQUENCE [LARGE SCALE GENOMIC DNA]</scope>
    <source>
        <strain evidence="3">NRRL B-16386</strain>
    </source>
</reference>
<accession>A0A1V2IEC1</accession>
<evidence type="ECO:0000256" key="1">
    <source>
        <dbReference type="SAM" id="MobiDB-lite"/>
    </source>
</evidence>
<keyword evidence="3" id="KW-1185">Reference proteome</keyword>
<comment type="caution">
    <text evidence="2">The sequence shown here is derived from an EMBL/GenBank/DDBJ whole genome shotgun (WGS) entry which is preliminary data.</text>
</comment>
<organism evidence="2 3">
    <name type="scientific">Pseudofrankia asymbiotica</name>
    <dbReference type="NCBI Taxonomy" id="1834516"/>
    <lineage>
        <taxon>Bacteria</taxon>
        <taxon>Bacillati</taxon>
        <taxon>Actinomycetota</taxon>
        <taxon>Actinomycetes</taxon>
        <taxon>Frankiales</taxon>
        <taxon>Frankiaceae</taxon>
        <taxon>Pseudofrankia</taxon>
    </lineage>
</organism>
<dbReference type="STRING" id="1834516.BL253_09615"/>
<dbReference type="Proteomes" id="UP000188929">
    <property type="component" value="Unassembled WGS sequence"/>
</dbReference>
<protein>
    <submittedName>
        <fullName evidence="2">Uncharacterized protein</fullName>
    </submittedName>
</protein>